<feature type="transmembrane region" description="Helical" evidence="2">
    <location>
        <begin position="12"/>
        <end position="33"/>
    </location>
</feature>
<accession>A0A9P6UHP2</accession>
<evidence type="ECO:0000313" key="3">
    <source>
        <dbReference type="EMBL" id="KAG0300199.1"/>
    </source>
</evidence>
<proteinExistence type="predicted"/>
<keyword evidence="2" id="KW-0472">Membrane</keyword>
<keyword evidence="2" id="KW-0812">Transmembrane</keyword>
<dbReference type="Proteomes" id="UP000823405">
    <property type="component" value="Unassembled WGS sequence"/>
</dbReference>
<dbReference type="EMBL" id="JAAAIN010001789">
    <property type="protein sequence ID" value="KAG0300199.1"/>
    <property type="molecule type" value="Genomic_DNA"/>
</dbReference>
<dbReference type="AlphaFoldDB" id="A0A9P6UHP2"/>
<evidence type="ECO:0000256" key="2">
    <source>
        <dbReference type="SAM" id="Phobius"/>
    </source>
</evidence>
<evidence type="ECO:0000313" key="4">
    <source>
        <dbReference type="Proteomes" id="UP000823405"/>
    </source>
</evidence>
<sequence length="326" mass="37484">MSTIALRRMRIWLIVLTTITVILLTAQYIYAAIRLKSYLRIDWKDWIAILSVVTLFFSYIYAFKSTRPSKLHKGLRAFLMLIPTVLNMYVNFDYLARYMHQTSKDYSPTARPEERFQCDGNSNCLLTWSLVFVSIILTFFVLCEIVMTLMWGPLQKVHQFGGAHGGYAQDANVIVVSPDQPQAFYGGQQPLQQQAYYPATQQQAPILLQQQQQQQHQQFYHQSVALDPNPQYHQQPQFQQSPPQQLYHYPATASEVPTTTIATTVPYSSAYLQSPVATSAGHPQQQQQEQQQEQQQQSLQQITSSNPQYYPLQSAPQFHPPQFAPQ</sequence>
<name>A0A9P6UHP2_9FUNG</name>
<keyword evidence="4" id="KW-1185">Reference proteome</keyword>
<evidence type="ECO:0000256" key="1">
    <source>
        <dbReference type="SAM" id="MobiDB-lite"/>
    </source>
</evidence>
<feature type="region of interest" description="Disordered" evidence="1">
    <location>
        <begin position="276"/>
        <end position="326"/>
    </location>
</feature>
<feature type="compositionally biased region" description="Low complexity" evidence="1">
    <location>
        <begin position="284"/>
        <end position="301"/>
    </location>
</feature>
<feature type="transmembrane region" description="Helical" evidence="2">
    <location>
        <begin position="125"/>
        <end position="151"/>
    </location>
</feature>
<keyword evidence="2" id="KW-1133">Transmembrane helix</keyword>
<reference evidence="3" key="1">
    <citation type="journal article" date="2020" name="Fungal Divers.">
        <title>Resolving the Mortierellaceae phylogeny through synthesis of multi-gene phylogenetics and phylogenomics.</title>
        <authorList>
            <person name="Vandepol N."/>
            <person name="Liber J."/>
            <person name="Desiro A."/>
            <person name="Na H."/>
            <person name="Kennedy M."/>
            <person name="Barry K."/>
            <person name="Grigoriev I.V."/>
            <person name="Miller A.N."/>
            <person name="O'Donnell K."/>
            <person name="Stajich J.E."/>
            <person name="Bonito G."/>
        </authorList>
    </citation>
    <scope>NUCLEOTIDE SEQUENCE</scope>
    <source>
        <strain evidence="3">NVP60</strain>
    </source>
</reference>
<feature type="transmembrane region" description="Helical" evidence="2">
    <location>
        <begin position="75"/>
        <end position="92"/>
    </location>
</feature>
<organism evidence="3 4">
    <name type="scientific">Linnemannia gamsii</name>
    <dbReference type="NCBI Taxonomy" id="64522"/>
    <lineage>
        <taxon>Eukaryota</taxon>
        <taxon>Fungi</taxon>
        <taxon>Fungi incertae sedis</taxon>
        <taxon>Mucoromycota</taxon>
        <taxon>Mortierellomycotina</taxon>
        <taxon>Mortierellomycetes</taxon>
        <taxon>Mortierellales</taxon>
        <taxon>Mortierellaceae</taxon>
        <taxon>Linnemannia</taxon>
    </lineage>
</organism>
<dbReference type="OrthoDB" id="2442585at2759"/>
<protein>
    <submittedName>
        <fullName evidence="3">Uncharacterized protein</fullName>
    </submittedName>
</protein>
<feature type="transmembrane region" description="Helical" evidence="2">
    <location>
        <begin position="45"/>
        <end position="63"/>
    </location>
</feature>
<gene>
    <name evidence="3" type="ORF">BGZ97_003343</name>
</gene>
<comment type="caution">
    <text evidence="3">The sequence shown here is derived from an EMBL/GenBank/DDBJ whole genome shotgun (WGS) entry which is preliminary data.</text>
</comment>